<dbReference type="Pfam" id="PF23343">
    <property type="entry name" value="REP_ORF2-G2P"/>
    <property type="match status" value="1"/>
</dbReference>
<dbReference type="AlphaFoldDB" id="A0A0E3SJY5"/>
<evidence type="ECO:0000259" key="1">
    <source>
        <dbReference type="Pfam" id="PF23343"/>
    </source>
</evidence>
<dbReference type="Proteomes" id="UP000033066">
    <property type="component" value="Chromosome"/>
</dbReference>
<dbReference type="HOGENOM" id="CLU_1140559_0_0_2"/>
<dbReference type="PATRIC" id="fig|1434107.4.peg.747"/>
<proteinExistence type="predicted"/>
<feature type="domain" description="Replication-associated protein ORF2/G2P" evidence="1">
    <location>
        <begin position="39"/>
        <end position="135"/>
    </location>
</feature>
<dbReference type="EMBL" id="CP009517">
    <property type="protein sequence ID" value="AKB81137.1"/>
    <property type="molecule type" value="Genomic_DNA"/>
</dbReference>
<organism evidence="2 3">
    <name type="scientific">Methanosarcina barkeri 3</name>
    <dbReference type="NCBI Taxonomy" id="1434107"/>
    <lineage>
        <taxon>Archaea</taxon>
        <taxon>Methanobacteriati</taxon>
        <taxon>Methanobacteriota</taxon>
        <taxon>Stenosarchaea group</taxon>
        <taxon>Methanomicrobia</taxon>
        <taxon>Methanosarcinales</taxon>
        <taxon>Methanosarcinaceae</taxon>
        <taxon>Methanosarcina</taxon>
    </lineage>
</organism>
<keyword evidence="3" id="KW-1185">Reference proteome</keyword>
<gene>
    <name evidence="2" type="ORF">MSBR3_0559</name>
</gene>
<name>A0A0E3SJY5_METBA</name>
<dbReference type="KEGG" id="mbak:MSBR3_0559"/>
<sequence>MYINIQQKARKKRIPNPYLKTWFLSLAGQQVDTKSLVFFSKFLSRCLPKRAEWIKVAEFQKNGMLHYHVLIVGINWLLHKSVIQYSWQKYGGGPILDIHTVKNDSVYGWQWSRSCPLEAAGKTVGDYLQGYLEKSMSPQHGALYWAMGIRNWTCSGSLSERTKKDKPIKSPTSRYFLKGVLSALTGFRSSHRTDSIGLFSAKIAKEKSNKQKEEKSPKPEKLDLSFTTASQITKAYLKSSRGL</sequence>
<dbReference type="STRING" id="1434107.MSBR3_0559"/>
<dbReference type="RefSeq" id="WP_048106371.1">
    <property type="nucleotide sequence ID" value="NZ_CP009517.1"/>
</dbReference>
<evidence type="ECO:0000313" key="3">
    <source>
        <dbReference type="Proteomes" id="UP000033066"/>
    </source>
</evidence>
<dbReference type="InterPro" id="IPR056906">
    <property type="entry name" value="ORF2/G2P_dom"/>
</dbReference>
<evidence type="ECO:0000313" key="2">
    <source>
        <dbReference type="EMBL" id="AKB81137.1"/>
    </source>
</evidence>
<dbReference type="GeneID" id="24788034"/>
<reference evidence="2" key="1">
    <citation type="submission" date="2014-07" db="EMBL/GenBank/DDBJ databases">
        <title>Methanogenic archaea and the global carbon cycle.</title>
        <authorList>
            <person name="Henriksen J.R."/>
            <person name="Luke J."/>
            <person name="Reinhart S."/>
            <person name="Benedict M.N."/>
            <person name="Youngblut N.D."/>
            <person name="Metcalf M.E."/>
            <person name="Whitaker R.J."/>
            <person name="Metcalf W.W."/>
        </authorList>
    </citation>
    <scope>NUCLEOTIDE SEQUENCE [LARGE SCALE GENOMIC DNA]</scope>
    <source>
        <strain evidence="2">3</strain>
    </source>
</reference>
<accession>A0A0E3SJY5</accession>
<protein>
    <recommendedName>
        <fullName evidence="1">Replication-associated protein ORF2/G2P domain-containing protein</fullName>
    </recommendedName>
</protein>
<dbReference type="OrthoDB" id="66023at2157"/>